<protein>
    <recommendedName>
        <fullName evidence="3">Phytanoyl-CoA dioxygenase</fullName>
    </recommendedName>
</protein>
<name>A0ABS9ZTC5_9SPHI</name>
<evidence type="ECO:0008006" key="3">
    <source>
        <dbReference type="Google" id="ProtNLM"/>
    </source>
</evidence>
<organism evidence="1 2">
    <name type="scientific">Pedobacter montanisoli</name>
    <dbReference type="NCBI Taxonomy" id="2923277"/>
    <lineage>
        <taxon>Bacteria</taxon>
        <taxon>Pseudomonadati</taxon>
        <taxon>Bacteroidota</taxon>
        <taxon>Sphingobacteriia</taxon>
        <taxon>Sphingobacteriales</taxon>
        <taxon>Sphingobacteriaceae</taxon>
        <taxon>Pedobacter</taxon>
    </lineage>
</organism>
<dbReference type="RefSeq" id="WP_243359410.1">
    <property type="nucleotide sequence ID" value="NZ_JALGBH010000001.1"/>
</dbReference>
<comment type="caution">
    <text evidence="1">The sequence shown here is derived from an EMBL/GenBank/DDBJ whole genome shotgun (WGS) entry which is preliminary data.</text>
</comment>
<proteinExistence type="predicted"/>
<accession>A0ABS9ZTC5</accession>
<dbReference type="Proteomes" id="UP001165460">
    <property type="component" value="Unassembled WGS sequence"/>
</dbReference>
<evidence type="ECO:0000313" key="1">
    <source>
        <dbReference type="EMBL" id="MCJ0741861.1"/>
    </source>
</evidence>
<dbReference type="InterPro" id="IPR029063">
    <property type="entry name" value="SAM-dependent_MTases_sf"/>
</dbReference>
<evidence type="ECO:0000313" key="2">
    <source>
        <dbReference type="Proteomes" id="UP001165460"/>
    </source>
</evidence>
<gene>
    <name evidence="1" type="ORF">MMF97_03985</name>
</gene>
<dbReference type="EMBL" id="JALGBH010000001">
    <property type="protein sequence ID" value="MCJ0741861.1"/>
    <property type="molecule type" value="Genomic_DNA"/>
</dbReference>
<sequence>MNNFLFKIATSIVHAKTKAEEFDAGKAYADFLNSLTFPETCYSDEETTLTGGVALSPLQAANCALEHIRTVRFIKGTYLAILELFKRFPHEQLNILYAGTGPFATIILPVLSLLPQASLSLTLLDISSQSVKSVKSLFSQLGFNSFVSEILHTDAITYTYPSAKNLHMVISETMFEALNREPQIAITANLAKQICKDGILIPEQINIDLLYADFNSEPNLQISNESDLILSNTSFKERVVLAKSVLSLDLNNNFSDCGQEKIHYTPWFTTSSLSFSVPDLCLFTTVKVWDHVVIHSSQSTITNPVCISSFHTLNQFGSFRLYYSFQHIPQWSIEYRKD</sequence>
<dbReference type="SUPFAM" id="SSF53335">
    <property type="entry name" value="S-adenosyl-L-methionine-dependent methyltransferases"/>
    <property type="match status" value="1"/>
</dbReference>
<keyword evidence="2" id="KW-1185">Reference proteome</keyword>
<reference evidence="1" key="1">
    <citation type="submission" date="2022-03" db="EMBL/GenBank/DDBJ databases">
        <authorList>
            <person name="Woo C.Y."/>
        </authorList>
    </citation>
    <scope>NUCLEOTIDE SEQUENCE</scope>
    <source>
        <strain evidence="1">CYS-01</strain>
    </source>
</reference>